<gene>
    <name evidence="6" type="ORF">DAPPUDRAFT_240816</name>
</gene>
<evidence type="ECO:0000256" key="1">
    <source>
        <dbReference type="ARBA" id="ARBA00004613"/>
    </source>
</evidence>
<feature type="coiled-coil region" evidence="4">
    <location>
        <begin position="13"/>
        <end position="71"/>
    </location>
</feature>
<dbReference type="PROSITE" id="PS50871">
    <property type="entry name" value="C1Q"/>
    <property type="match status" value="1"/>
</dbReference>
<keyword evidence="2" id="KW-0964">Secreted</keyword>
<dbReference type="PhylomeDB" id="E9GCM9"/>
<evidence type="ECO:0000256" key="3">
    <source>
        <dbReference type="ARBA" id="ARBA00022729"/>
    </source>
</evidence>
<dbReference type="PANTHER" id="PTHR22923">
    <property type="entry name" value="CEREBELLIN-RELATED"/>
    <property type="match status" value="1"/>
</dbReference>
<evidence type="ECO:0000313" key="7">
    <source>
        <dbReference type="Proteomes" id="UP000000305"/>
    </source>
</evidence>
<feature type="domain" description="C1q" evidence="5">
    <location>
        <begin position="231"/>
        <end position="378"/>
    </location>
</feature>
<dbReference type="Gene3D" id="2.60.120.40">
    <property type="match status" value="1"/>
</dbReference>
<evidence type="ECO:0000313" key="6">
    <source>
        <dbReference type="EMBL" id="EFX82585.1"/>
    </source>
</evidence>
<sequence length="380" mass="42989">MKSDLTNKFDGSKKELEETKINLEETRVNVKNLSTQLNGTKKELGKTKIDLEETRINVKNLSTQLNEKEMKSKYIFINLATKKELAETKITAGNFSTGLKETKQDLLKTRTDLTKKDDDLSTKLKATEKELAELKTTTGNLSTEFDRTKKELGETKIDLEETRANVKNLSTQLNATEKQLAETKITAGNLSTELKETKQDLLKTRSDLTNKDDDLSTKMKEKQKWIGYADVKSAPVHFYVQRNSSFNTKSTPLPFDLVRVNEGNAMNLTSGIFTAPRPGIYFFSFAGLARLSSSSSSVSFSSYLYLNGNRIGMSHVEVRNTTVNQWSPLTLQSTLDLKKDDQLWVQISYSDNSSSYLYDNIFHQTHFTGFMLEEEIVASL</sequence>
<comment type="subcellular location">
    <subcellularLocation>
        <location evidence="1">Secreted</location>
    </subcellularLocation>
</comment>
<dbReference type="SUPFAM" id="SSF49842">
    <property type="entry name" value="TNF-like"/>
    <property type="match status" value="1"/>
</dbReference>
<dbReference type="InterPro" id="IPR008983">
    <property type="entry name" value="Tumour_necrosis_fac-like_dom"/>
</dbReference>
<evidence type="ECO:0000259" key="5">
    <source>
        <dbReference type="PROSITE" id="PS50871"/>
    </source>
</evidence>
<evidence type="ECO:0000256" key="4">
    <source>
        <dbReference type="SAM" id="Coils"/>
    </source>
</evidence>
<dbReference type="InParanoid" id="E9GCM9"/>
<reference evidence="6 7" key="1">
    <citation type="journal article" date="2011" name="Science">
        <title>The ecoresponsive genome of Daphnia pulex.</title>
        <authorList>
            <person name="Colbourne J.K."/>
            <person name="Pfrender M.E."/>
            <person name="Gilbert D."/>
            <person name="Thomas W.K."/>
            <person name="Tucker A."/>
            <person name="Oakley T.H."/>
            <person name="Tokishita S."/>
            <person name="Aerts A."/>
            <person name="Arnold G.J."/>
            <person name="Basu M.K."/>
            <person name="Bauer D.J."/>
            <person name="Caceres C.E."/>
            <person name="Carmel L."/>
            <person name="Casola C."/>
            <person name="Choi J.H."/>
            <person name="Detter J.C."/>
            <person name="Dong Q."/>
            <person name="Dusheyko S."/>
            <person name="Eads B.D."/>
            <person name="Frohlich T."/>
            <person name="Geiler-Samerotte K.A."/>
            <person name="Gerlach D."/>
            <person name="Hatcher P."/>
            <person name="Jogdeo S."/>
            <person name="Krijgsveld J."/>
            <person name="Kriventseva E.V."/>
            <person name="Kultz D."/>
            <person name="Laforsch C."/>
            <person name="Lindquist E."/>
            <person name="Lopez J."/>
            <person name="Manak J.R."/>
            <person name="Muller J."/>
            <person name="Pangilinan J."/>
            <person name="Patwardhan R.P."/>
            <person name="Pitluck S."/>
            <person name="Pritham E.J."/>
            <person name="Rechtsteiner A."/>
            <person name="Rho M."/>
            <person name="Rogozin I.B."/>
            <person name="Sakarya O."/>
            <person name="Salamov A."/>
            <person name="Schaack S."/>
            <person name="Shapiro H."/>
            <person name="Shiga Y."/>
            <person name="Skalitzky C."/>
            <person name="Smith Z."/>
            <person name="Souvorov A."/>
            <person name="Sung W."/>
            <person name="Tang Z."/>
            <person name="Tsuchiya D."/>
            <person name="Tu H."/>
            <person name="Vos H."/>
            <person name="Wang M."/>
            <person name="Wolf Y.I."/>
            <person name="Yamagata H."/>
            <person name="Yamada T."/>
            <person name="Ye Y."/>
            <person name="Shaw J.R."/>
            <person name="Andrews J."/>
            <person name="Crease T.J."/>
            <person name="Tang H."/>
            <person name="Lucas S.M."/>
            <person name="Robertson H.M."/>
            <person name="Bork P."/>
            <person name="Koonin E.V."/>
            <person name="Zdobnov E.M."/>
            <person name="Grigoriev I.V."/>
            <person name="Lynch M."/>
            <person name="Boore J.L."/>
        </authorList>
    </citation>
    <scope>NUCLEOTIDE SEQUENCE [LARGE SCALE GENOMIC DNA]</scope>
</reference>
<dbReference type="Proteomes" id="UP000000305">
    <property type="component" value="Unassembled WGS sequence"/>
</dbReference>
<protein>
    <recommendedName>
        <fullName evidence="5">C1q domain-containing protein</fullName>
    </recommendedName>
</protein>
<dbReference type="InterPro" id="IPR050822">
    <property type="entry name" value="Cerebellin_Synaptic_Org"/>
</dbReference>
<dbReference type="InterPro" id="IPR001073">
    <property type="entry name" value="C1q_dom"/>
</dbReference>
<feature type="coiled-coil region" evidence="4">
    <location>
        <begin position="117"/>
        <end position="186"/>
    </location>
</feature>
<dbReference type="PANTHER" id="PTHR22923:SF62">
    <property type="entry name" value="CVP18"/>
    <property type="match status" value="1"/>
</dbReference>
<dbReference type="Pfam" id="PF00386">
    <property type="entry name" value="C1q"/>
    <property type="match status" value="1"/>
</dbReference>
<organism evidence="6 7">
    <name type="scientific">Daphnia pulex</name>
    <name type="common">Water flea</name>
    <dbReference type="NCBI Taxonomy" id="6669"/>
    <lineage>
        <taxon>Eukaryota</taxon>
        <taxon>Metazoa</taxon>
        <taxon>Ecdysozoa</taxon>
        <taxon>Arthropoda</taxon>
        <taxon>Crustacea</taxon>
        <taxon>Branchiopoda</taxon>
        <taxon>Diplostraca</taxon>
        <taxon>Cladocera</taxon>
        <taxon>Anomopoda</taxon>
        <taxon>Daphniidae</taxon>
        <taxon>Daphnia</taxon>
    </lineage>
</organism>
<keyword evidence="4" id="KW-0175">Coiled coil</keyword>
<dbReference type="GO" id="GO:0005615">
    <property type="term" value="C:extracellular space"/>
    <property type="evidence" value="ECO:0000318"/>
    <property type="project" value="GO_Central"/>
</dbReference>
<dbReference type="HOGENOM" id="CLU_579046_0_0_1"/>
<accession>E9GCM9</accession>
<dbReference type="OMA" id="NRIGMSH"/>
<dbReference type="SMART" id="SM00110">
    <property type="entry name" value="C1Q"/>
    <property type="match status" value="1"/>
</dbReference>
<keyword evidence="3" id="KW-0732">Signal</keyword>
<keyword evidence="7" id="KW-1185">Reference proteome</keyword>
<proteinExistence type="predicted"/>
<dbReference type="OrthoDB" id="2160759at2759"/>
<name>E9GCM9_DAPPU</name>
<dbReference type="EMBL" id="GL732539">
    <property type="protein sequence ID" value="EFX82585.1"/>
    <property type="molecule type" value="Genomic_DNA"/>
</dbReference>
<dbReference type="KEGG" id="dpx:DAPPUDRAFT_240816"/>
<evidence type="ECO:0000256" key="2">
    <source>
        <dbReference type="ARBA" id="ARBA00022525"/>
    </source>
</evidence>
<dbReference type="AlphaFoldDB" id="E9GCM9"/>